<dbReference type="OrthoDB" id="9799894at2"/>
<organism evidence="1 2">
    <name type="scientific">Sphingorhabdus lutea</name>
    <dbReference type="NCBI Taxonomy" id="1913578"/>
    <lineage>
        <taxon>Bacteria</taxon>
        <taxon>Pseudomonadati</taxon>
        <taxon>Pseudomonadota</taxon>
        <taxon>Alphaproteobacteria</taxon>
        <taxon>Sphingomonadales</taxon>
        <taxon>Sphingomonadaceae</taxon>
        <taxon>Sphingorhabdus</taxon>
    </lineage>
</organism>
<evidence type="ECO:0008006" key="3">
    <source>
        <dbReference type="Google" id="ProtNLM"/>
    </source>
</evidence>
<dbReference type="STRING" id="1913578.LPB140_08915"/>
<sequence>MIVFDLQCENGQHKFEGWFKSQHDYEAQLARSMIACPICGDPSVKKAVMAPNIGLKSNQKAAVNIGAAKNSLAADAGMAKAAVSQDIASNWTENEKTNQGSGQAVNAPDLGKVEQLLTVLQQPEYKDFISKISEAQNKLLAKSEWVGDKFCDEARAIYYGDKEHRPIYGKAAEKDVAELVDEGIDVAPLLYPVIPDNIKN</sequence>
<reference evidence="1 2" key="1">
    <citation type="submission" date="2016-11" db="EMBL/GenBank/DDBJ databases">
        <title>Sphingorhabdus sp. LPB0140, isolated from marine environment.</title>
        <authorList>
            <person name="Kim E."/>
            <person name="Yi H."/>
        </authorList>
    </citation>
    <scope>NUCLEOTIDE SEQUENCE [LARGE SCALE GENOMIC DNA]</scope>
    <source>
        <strain evidence="1 2">LPB0140</strain>
    </source>
</reference>
<accession>A0A1L3JCR7</accession>
<evidence type="ECO:0000313" key="1">
    <source>
        <dbReference type="EMBL" id="APG62889.1"/>
    </source>
</evidence>
<dbReference type="EMBL" id="CP018154">
    <property type="protein sequence ID" value="APG62889.1"/>
    <property type="molecule type" value="Genomic_DNA"/>
</dbReference>
<dbReference type="InterPro" id="IPR009562">
    <property type="entry name" value="DUF1178"/>
</dbReference>
<proteinExistence type="predicted"/>
<name>A0A1L3JCR7_9SPHN</name>
<dbReference type="KEGG" id="sphl:LPB140_08915"/>
<dbReference type="Pfam" id="PF06676">
    <property type="entry name" value="DUF1178"/>
    <property type="match status" value="1"/>
</dbReference>
<keyword evidence="2" id="KW-1185">Reference proteome</keyword>
<dbReference type="AlphaFoldDB" id="A0A1L3JCR7"/>
<evidence type="ECO:0000313" key="2">
    <source>
        <dbReference type="Proteomes" id="UP000242561"/>
    </source>
</evidence>
<gene>
    <name evidence="1" type="ORF">LPB140_08915</name>
</gene>
<dbReference type="Proteomes" id="UP000242561">
    <property type="component" value="Chromosome"/>
</dbReference>
<dbReference type="RefSeq" id="WP_072559538.1">
    <property type="nucleotide sequence ID" value="NZ_CP018154.1"/>
</dbReference>
<protein>
    <recommendedName>
        <fullName evidence="3">DUF1178 family protein</fullName>
    </recommendedName>
</protein>